<evidence type="ECO:0000256" key="3">
    <source>
        <dbReference type="ARBA" id="ARBA00022452"/>
    </source>
</evidence>
<dbReference type="PANTHER" id="PTHR30069">
    <property type="entry name" value="TONB-DEPENDENT OUTER MEMBRANE RECEPTOR"/>
    <property type="match status" value="1"/>
</dbReference>
<dbReference type="GO" id="GO:0044718">
    <property type="term" value="P:siderophore transmembrane transport"/>
    <property type="evidence" value="ECO:0007669"/>
    <property type="project" value="TreeGrafter"/>
</dbReference>
<dbReference type="InterPro" id="IPR039426">
    <property type="entry name" value="TonB-dep_rcpt-like"/>
</dbReference>
<sequence>MFKKVLILLLALAVPFVVLAQSSGKIVGVVTDKESGEPLPGVNVVVKGTFMGSTTDVDGYYIILNVPVGTYTLEASYVGYTPVAVQNVKVSADVTTEQNFQLQPTTLQLEEAVVVVAERPLVEKHVTYSAAKFTTEEIANAPIRGVQSFMAYMPSVVIQNGAINIRGGRGEEVGYYVDGASTLNPVNRTNQVYVIQEAIEEVKVLTGGFGAEYGDANSGIVKTQLKQGTPDFHFSITGETDKFASEGEKFLDTYSYRDHILAATVSGPITNNIRFFLAGEWESIGDTRKRFSTGYTLENRIDGNPANPDVSGGFPDTVTLTYPNGFTPNNWRDRYTLNSTFSFNFDPFRLRLSGIFSNRRSVSTSSPMLTYLNKRWVEDVNNHMLFTGKFTHVLSAKTYYDVNLSYFYSAWDEEDPYFGNDWQKWADSSAVAQATNGEVTYRDAWRGPYQYWFNGIGFSRNGGYETYNKSKQTYFGGGIDLVSQLTKHHEVKFGFNGRAYTIRQYSVNPFIMAFLDQDYPYVSAHYNSLDEIPYTTYRSYIGNTYGYDLKGNEINDGGFDGPRNPIIGAAYVTDKIEYQDLIINLGLRLDYFDPDDYTLRNPRNAQVDQTTGTILPSEWVKIKPHIHLSPRIGISFPVSETTKFYTQYGKFVQMPEFNNFYYNNYQYGRQIVTGGYFYLTPVGYGFDPIFTTSYELGFNKQLGDFAAIDIAGFYKNVQGQIQATRITPEPNAPIVTYNALRNGDFATNKGLEFKLTMRRYNRMQAQLNYTLTDAEGTGSGKTAYISAVDRGAQPPTVLSPLDFSQTHRGNLILDYRFGKDDGGPILEQLGINLMYRFNSGHPYTKVKNVGGQSGPYDGGVDYMFDTRSRTALEPINASTTPWTSNVDLRIDKSFDIMDNMKATVYVRVTNLFNTKNVLNVYQETGSDTDDGYITDPNRYGPNYNNYGGEQYLETYRALNTVNGSSYLSQLGLELWDHPRQILFGLKIVY</sequence>
<dbReference type="InterPro" id="IPR008969">
    <property type="entry name" value="CarboxyPept-like_regulatory"/>
</dbReference>
<keyword evidence="2 8" id="KW-0813">Transport</keyword>
<evidence type="ECO:0000256" key="8">
    <source>
        <dbReference type="PROSITE-ProRule" id="PRU01360"/>
    </source>
</evidence>
<keyword evidence="7 8" id="KW-0998">Cell outer membrane</keyword>
<keyword evidence="3 8" id="KW-1134">Transmembrane beta strand</keyword>
<evidence type="ECO:0000256" key="5">
    <source>
        <dbReference type="ARBA" id="ARBA00022729"/>
    </source>
</evidence>
<keyword evidence="11" id="KW-0675">Receptor</keyword>
<evidence type="ECO:0000259" key="10">
    <source>
        <dbReference type="Pfam" id="PF07715"/>
    </source>
</evidence>
<keyword evidence="6 8" id="KW-0472">Membrane</keyword>
<proteinExistence type="inferred from homology"/>
<comment type="subcellular location">
    <subcellularLocation>
        <location evidence="1 8">Cell outer membrane</location>
        <topology evidence="1 8">Multi-pass membrane protein</topology>
    </subcellularLocation>
</comment>
<dbReference type="SUPFAM" id="SSF56935">
    <property type="entry name" value="Porins"/>
    <property type="match status" value="1"/>
</dbReference>
<dbReference type="SUPFAM" id="SSF49464">
    <property type="entry name" value="Carboxypeptidase regulatory domain-like"/>
    <property type="match status" value="1"/>
</dbReference>
<dbReference type="InterPro" id="IPR037066">
    <property type="entry name" value="Plug_dom_sf"/>
</dbReference>
<keyword evidence="4 8" id="KW-0812">Transmembrane</keyword>
<dbReference type="Pfam" id="PF07715">
    <property type="entry name" value="Plug"/>
    <property type="match status" value="1"/>
</dbReference>
<accession>A0A7V4WUN4</accession>
<dbReference type="EMBL" id="DRQG01000071">
    <property type="protein sequence ID" value="HGY55519.1"/>
    <property type="molecule type" value="Genomic_DNA"/>
</dbReference>
<evidence type="ECO:0000313" key="11">
    <source>
        <dbReference type="EMBL" id="HGY55519.1"/>
    </source>
</evidence>
<dbReference type="Gene3D" id="2.40.170.20">
    <property type="entry name" value="TonB-dependent receptor, beta-barrel domain"/>
    <property type="match status" value="1"/>
</dbReference>
<evidence type="ECO:0000256" key="1">
    <source>
        <dbReference type="ARBA" id="ARBA00004571"/>
    </source>
</evidence>
<reference evidence="11" key="1">
    <citation type="journal article" date="2020" name="mSystems">
        <title>Genome- and Community-Level Interaction Insights into Carbon Utilization and Element Cycling Functions of Hydrothermarchaeota in Hydrothermal Sediment.</title>
        <authorList>
            <person name="Zhou Z."/>
            <person name="Liu Y."/>
            <person name="Xu W."/>
            <person name="Pan J."/>
            <person name="Luo Z.H."/>
            <person name="Li M."/>
        </authorList>
    </citation>
    <scope>NUCLEOTIDE SEQUENCE [LARGE SCALE GENOMIC DNA]</scope>
    <source>
        <strain evidence="11">HyVt-577</strain>
    </source>
</reference>
<evidence type="ECO:0000256" key="2">
    <source>
        <dbReference type="ARBA" id="ARBA00022448"/>
    </source>
</evidence>
<comment type="similarity">
    <text evidence="8">Belongs to the TonB-dependent receptor family.</text>
</comment>
<dbReference type="Proteomes" id="UP000885779">
    <property type="component" value="Unassembled WGS sequence"/>
</dbReference>
<evidence type="ECO:0000256" key="9">
    <source>
        <dbReference type="SAM" id="SignalP"/>
    </source>
</evidence>
<comment type="caution">
    <text evidence="11">The sequence shown here is derived from an EMBL/GenBank/DDBJ whole genome shotgun (WGS) entry which is preliminary data.</text>
</comment>
<dbReference type="InterPro" id="IPR036942">
    <property type="entry name" value="Beta-barrel_TonB_sf"/>
</dbReference>
<dbReference type="PANTHER" id="PTHR30069:SF29">
    <property type="entry name" value="HEMOGLOBIN AND HEMOGLOBIN-HAPTOGLOBIN-BINDING PROTEIN 1-RELATED"/>
    <property type="match status" value="1"/>
</dbReference>
<dbReference type="Gene3D" id="2.60.40.1120">
    <property type="entry name" value="Carboxypeptidase-like, regulatory domain"/>
    <property type="match status" value="1"/>
</dbReference>
<feature type="signal peptide" evidence="9">
    <location>
        <begin position="1"/>
        <end position="20"/>
    </location>
</feature>
<evidence type="ECO:0000256" key="6">
    <source>
        <dbReference type="ARBA" id="ARBA00023136"/>
    </source>
</evidence>
<keyword evidence="5 9" id="KW-0732">Signal</keyword>
<dbReference type="GO" id="GO:0015344">
    <property type="term" value="F:siderophore uptake transmembrane transporter activity"/>
    <property type="evidence" value="ECO:0007669"/>
    <property type="project" value="TreeGrafter"/>
</dbReference>
<dbReference type="InterPro" id="IPR012910">
    <property type="entry name" value="Plug_dom"/>
</dbReference>
<dbReference type="Gene3D" id="2.170.130.10">
    <property type="entry name" value="TonB-dependent receptor, plug domain"/>
    <property type="match status" value="1"/>
</dbReference>
<feature type="domain" description="TonB-dependent receptor plug" evidence="10">
    <location>
        <begin position="125"/>
        <end position="219"/>
    </location>
</feature>
<dbReference type="Pfam" id="PF13715">
    <property type="entry name" value="CarbopepD_reg_2"/>
    <property type="match status" value="1"/>
</dbReference>
<gene>
    <name evidence="11" type="ORF">ENK44_07460</name>
</gene>
<evidence type="ECO:0000256" key="7">
    <source>
        <dbReference type="ARBA" id="ARBA00023237"/>
    </source>
</evidence>
<dbReference type="GO" id="GO:0009279">
    <property type="term" value="C:cell outer membrane"/>
    <property type="evidence" value="ECO:0007669"/>
    <property type="project" value="UniProtKB-SubCell"/>
</dbReference>
<feature type="chain" id="PRO_5031272598" evidence="9">
    <location>
        <begin position="21"/>
        <end position="989"/>
    </location>
</feature>
<dbReference type="PROSITE" id="PS52016">
    <property type="entry name" value="TONB_DEPENDENT_REC_3"/>
    <property type="match status" value="1"/>
</dbReference>
<protein>
    <submittedName>
        <fullName evidence="11">TonB-dependent receptor</fullName>
    </submittedName>
</protein>
<name>A0A7V4WUN4_CALAY</name>
<evidence type="ECO:0000256" key="4">
    <source>
        <dbReference type="ARBA" id="ARBA00022692"/>
    </source>
</evidence>
<organism evidence="11">
    <name type="scientific">Caldithrix abyssi</name>
    <dbReference type="NCBI Taxonomy" id="187145"/>
    <lineage>
        <taxon>Bacteria</taxon>
        <taxon>Pseudomonadati</taxon>
        <taxon>Calditrichota</taxon>
        <taxon>Calditrichia</taxon>
        <taxon>Calditrichales</taxon>
        <taxon>Calditrichaceae</taxon>
        <taxon>Caldithrix</taxon>
    </lineage>
</organism>
<dbReference type="AlphaFoldDB" id="A0A7V4WUN4"/>